<proteinExistence type="predicted"/>
<organism evidence="1 2">
    <name type="scientific">Histidinibacterium lentulum</name>
    <dbReference type="NCBI Taxonomy" id="2480588"/>
    <lineage>
        <taxon>Bacteria</taxon>
        <taxon>Pseudomonadati</taxon>
        <taxon>Pseudomonadota</taxon>
        <taxon>Alphaproteobacteria</taxon>
        <taxon>Rhodobacterales</taxon>
        <taxon>Paracoccaceae</taxon>
        <taxon>Histidinibacterium</taxon>
    </lineage>
</organism>
<comment type="caution">
    <text evidence="1">The sequence shown here is derived from an EMBL/GenBank/DDBJ whole genome shotgun (WGS) entry which is preliminary data.</text>
</comment>
<dbReference type="InterPro" id="IPR025528">
    <property type="entry name" value="BrnA_antitoxin"/>
</dbReference>
<reference evidence="1 2" key="1">
    <citation type="submission" date="2018-10" db="EMBL/GenBank/DDBJ databases">
        <title>Histidinibacterium lentulum gen. nov., sp. nov., a marine bacterium from the culture broth of Picochlorum sp. 122.</title>
        <authorList>
            <person name="Wang G."/>
        </authorList>
    </citation>
    <scope>NUCLEOTIDE SEQUENCE [LARGE SCALE GENOMIC DNA]</scope>
    <source>
        <strain evidence="1 2">B17</strain>
    </source>
</reference>
<dbReference type="OrthoDB" id="361944at2"/>
<dbReference type="Proteomes" id="UP000268016">
    <property type="component" value="Unassembled WGS sequence"/>
</dbReference>
<dbReference type="EMBL" id="RDRB01000003">
    <property type="protein sequence ID" value="ROU03174.1"/>
    <property type="molecule type" value="Genomic_DNA"/>
</dbReference>
<dbReference type="Pfam" id="PF14384">
    <property type="entry name" value="BrnA_antitoxin"/>
    <property type="match status" value="1"/>
</dbReference>
<keyword evidence="2" id="KW-1185">Reference proteome</keyword>
<gene>
    <name evidence="1" type="ORF">EAT49_07755</name>
</gene>
<evidence type="ECO:0000313" key="2">
    <source>
        <dbReference type="Proteomes" id="UP000268016"/>
    </source>
</evidence>
<evidence type="ECO:0008006" key="3">
    <source>
        <dbReference type="Google" id="ProtNLM"/>
    </source>
</evidence>
<evidence type="ECO:0000313" key="1">
    <source>
        <dbReference type="EMBL" id="ROU03174.1"/>
    </source>
</evidence>
<sequence>MPRHDCPHLDVLAFFKAQGKGCQTRINAVLRAYMEAQEGRQPAASVSTVRLPLV</sequence>
<name>A0A3N2R6V0_9RHOB</name>
<accession>A0A3N2R6V0</accession>
<protein>
    <recommendedName>
        <fullName evidence="3">BrnA antitoxin family protein</fullName>
    </recommendedName>
</protein>
<dbReference type="AlphaFoldDB" id="A0A3N2R6V0"/>